<evidence type="ECO:0000313" key="5">
    <source>
        <dbReference type="Proteomes" id="UP001085076"/>
    </source>
</evidence>
<feature type="region of interest" description="Disordered" evidence="2">
    <location>
        <begin position="45"/>
        <end position="161"/>
    </location>
</feature>
<gene>
    <name evidence="4" type="ORF">J5N97_020290</name>
</gene>
<evidence type="ECO:0000256" key="2">
    <source>
        <dbReference type="SAM" id="MobiDB-lite"/>
    </source>
</evidence>
<feature type="region of interest" description="Disordered" evidence="2">
    <location>
        <begin position="175"/>
        <end position="220"/>
    </location>
</feature>
<keyword evidence="1" id="KW-0862">Zinc</keyword>
<dbReference type="PANTHER" id="PTHR31286:SF167">
    <property type="entry name" value="OS09G0268800 PROTEIN"/>
    <property type="match status" value="1"/>
</dbReference>
<dbReference type="PROSITE" id="PS50158">
    <property type="entry name" value="ZF_CCHC"/>
    <property type="match status" value="1"/>
</dbReference>
<keyword evidence="5" id="KW-1185">Reference proteome</keyword>
<evidence type="ECO:0000256" key="1">
    <source>
        <dbReference type="PROSITE-ProRule" id="PRU00047"/>
    </source>
</evidence>
<keyword evidence="1" id="KW-0479">Metal-binding</keyword>
<name>A0A9D5HD35_9LILI</name>
<reference evidence="4" key="1">
    <citation type="submission" date="2021-03" db="EMBL/GenBank/DDBJ databases">
        <authorList>
            <person name="Li Z."/>
            <person name="Yang C."/>
        </authorList>
    </citation>
    <scope>NUCLEOTIDE SEQUENCE</scope>
    <source>
        <strain evidence="4">Dzin_1.0</strain>
        <tissue evidence="4">Leaf</tissue>
    </source>
</reference>
<dbReference type="GO" id="GO:0008270">
    <property type="term" value="F:zinc ion binding"/>
    <property type="evidence" value="ECO:0007669"/>
    <property type="project" value="UniProtKB-KW"/>
</dbReference>
<dbReference type="GO" id="GO:0003676">
    <property type="term" value="F:nucleic acid binding"/>
    <property type="evidence" value="ECO:0007669"/>
    <property type="project" value="InterPro"/>
</dbReference>
<sequence>MELDKPLRRGVWVKKPFSLALVFVAVVYERLPVLCFKCGVTGHSEDKCSQGEAGGGTDSSGTQSVRTDPKGKGVETVDAGPSSRNTESPGENNENNSKMQVDDQKEDEGLFGLWLTDRRRRDRGRMQNFNSRSSDEENGRKTKGTSFEVLESVSEETPAKTLEHDLNGQELDKIWEGHVGPRATNRGLGRGGRGTKSRGGFEGYARGKGSQEGCQFGTRPTGPTMELQVSLGKGDRHVASKATREGRGSYNCNYNQHHDNRMENQYPLNSYVEGDAPLTRYDQLNPHHEVPELQERIIITDQVKGSQLLELGPAEHNVPPKFITSLDNSVMLEPNPNTTNQEDKIWDPNPSNPHSFLVNHMSNVLMAGDEKGSKDKQVLMGWKSSLKPIKFVGKEIPDGKTACQELSANVLSGNFPDGQLSIMNLVFHMPNIAYWDC</sequence>
<accession>A0A9D5HD35</accession>
<feature type="domain" description="CCHC-type" evidence="3">
    <location>
        <begin position="35"/>
        <end position="50"/>
    </location>
</feature>
<dbReference type="InterPro" id="IPR025836">
    <property type="entry name" value="Zn_knuckle_CX2CX4HX4C"/>
</dbReference>
<dbReference type="Pfam" id="PF14392">
    <property type="entry name" value="zf-CCHC_4"/>
    <property type="match status" value="1"/>
</dbReference>
<organism evidence="4 5">
    <name type="scientific">Dioscorea zingiberensis</name>
    <dbReference type="NCBI Taxonomy" id="325984"/>
    <lineage>
        <taxon>Eukaryota</taxon>
        <taxon>Viridiplantae</taxon>
        <taxon>Streptophyta</taxon>
        <taxon>Embryophyta</taxon>
        <taxon>Tracheophyta</taxon>
        <taxon>Spermatophyta</taxon>
        <taxon>Magnoliopsida</taxon>
        <taxon>Liliopsida</taxon>
        <taxon>Dioscoreales</taxon>
        <taxon>Dioscoreaceae</taxon>
        <taxon>Dioscorea</taxon>
    </lineage>
</organism>
<dbReference type="AlphaFoldDB" id="A0A9D5HD35"/>
<dbReference type="Proteomes" id="UP001085076">
    <property type="component" value="Miscellaneous, Linkage group lg05"/>
</dbReference>
<feature type="compositionally biased region" description="Polar residues" evidence="2">
    <location>
        <begin position="82"/>
        <end position="99"/>
    </location>
</feature>
<dbReference type="InterPro" id="IPR040256">
    <property type="entry name" value="At4g02000-like"/>
</dbReference>
<dbReference type="InterPro" id="IPR001878">
    <property type="entry name" value="Znf_CCHC"/>
</dbReference>
<dbReference type="EMBL" id="JAGGNH010000005">
    <property type="protein sequence ID" value="KAJ0972331.1"/>
    <property type="molecule type" value="Genomic_DNA"/>
</dbReference>
<evidence type="ECO:0000313" key="4">
    <source>
        <dbReference type="EMBL" id="KAJ0972331.1"/>
    </source>
</evidence>
<comment type="caution">
    <text evidence="4">The sequence shown here is derived from an EMBL/GenBank/DDBJ whole genome shotgun (WGS) entry which is preliminary data.</text>
</comment>
<proteinExistence type="predicted"/>
<protein>
    <recommendedName>
        <fullName evidence="3">CCHC-type domain-containing protein</fullName>
    </recommendedName>
</protein>
<dbReference type="PANTHER" id="PTHR31286">
    <property type="entry name" value="GLYCINE-RICH CELL WALL STRUCTURAL PROTEIN 1.8-LIKE"/>
    <property type="match status" value="1"/>
</dbReference>
<reference evidence="4" key="2">
    <citation type="journal article" date="2022" name="Hortic Res">
        <title>The genome of Dioscorea zingiberensis sheds light on the biosynthesis, origin and evolution of the medicinally important diosgenin saponins.</title>
        <authorList>
            <person name="Li Y."/>
            <person name="Tan C."/>
            <person name="Li Z."/>
            <person name="Guo J."/>
            <person name="Li S."/>
            <person name="Chen X."/>
            <person name="Wang C."/>
            <person name="Dai X."/>
            <person name="Yang H."/>
            <person name="Song W."/>
            <person name="Hou L."/>
            <person name="Xu J."/>
            <person name="Tong Z."/>
            <person name="Xu A."/>
            <person name="Yuan X."/>
            <person name="Wang W."/>
            <person name="Yang Q."/>
            <person name="Chen L."/>
            <person name="Sun Z."/>
            <person name="Wang K."/>
            <person name="Pan B."/>
            <person name="Chen J."/>
            <person name="Bao Y."/>
            <person name="Liu F."/>
            <person name="Qi X."/>
            <person name="Gang D.R."/>
            <person name="Wen J."/>
            <person name="Li J."/>
        </authorList>
    </citation>
    <scope>NUCLEOTIDE SEQUENCE</scope>
    <source>
        <strain evidence="4">Dzin_1.0</strain>
    </source>
</reference>
<keyword evidence="1" id="KW-0863">Zinc-finger</keyword>
<evidence type="ECO:0000259" key="3">
    <source>
        <dbReference type="PROSITE" id="PS50158"/>
    </source>
</evidence>